<dbReference type="OrthoDB" id="9804774at2"/>
<dbReference type="PROSITE" id="PS00061">
    <property type="entry name" value="ADH_SHORT"/>
    <property type="match status" value="1"/>
</dbReference>
<dbReference type="RefSeq" id="WP_066967699.1">
    <property type="nucleotide sequence ID" value="NZ_CP023449.1"/>
</dbReference>
<dbReference type="InterPro" id="IPR051687">
    <property type="entry name" value="Peroxisomal_Beta-Oxidation"/>
</dbReference>
<dbReference type="Pfam" id="PF00106">
    <property type="entry name" value="adh_short"/>
    <property type="match status" value="1"/>
</dbReference>
<evidence type="ECO:0000256" key="2">
    <source>
        <dbReference type="ARBA" id="ARBA00023002"/>
    </source>
</evidence>
<gene>
    <name evidence="3" type="ORF">COO09_14890</name>
</gene>
<evidence type="ECO:0000256" key="1">
    <source>
        <dbReference type="ARBA" id="ARBA00006484"/>
    </source>
</evidence>
<dbReference type="InterPro" id="IPR002347">
    <property type="entry name" value="SDR_fam"/>
</dbReference>
<accession>A0A2A4FV19</accession>
<organism evidence="3 4">
    <name type="scientific">Rhizorhabdus dicambivorans</name>
    <dbReference type="NCBI Taxonomy" id="1850238"/>
    <lineage>
        <taxon>Bacteria</taxon>
        <taxon>Pseudomonadati</taxon>
        <taxon>Pseudomonadota</taxon>
        <taxon>Alphaproteobacteria</taxon>
        <taxon>Sphingomonadales</taxon>
        <taxon>Sphingomonadaceae</taxon>
        <taxon>Rhizorhabdus</taxon>
    </lineage>
</organism>
<dbReference type="InterPro" id="IPR036291">
    <property type="entry name" value="NAD(P)-bd_dom_sf"/>
</dbReference>
<evidence type="ECO:0000313" key="3">
    <source>
        <dbReference type="EMBL" id="PCE41570.1"/>
    </source>
</evidence>
<proteinExistence type="inferred from homology"/>
<dbReference type="SUPFAM" id="SSF51735">
    <property type="entry name" value="NAD(P)-binding Rossmann-fold domains"/>
    <property type="match status" value="1"/>
</dbReference>
<dbReference type="GO" id="GO:0016491">
    <property type="term" value="F:oxidoreductase activity"/>
    <property type="evidence" value="ECO:0007669"/>
    <property type="project" value="UniProtKB-KW"/>
</dbReference>
<dbReference type="Proteomes" id="UP000218934">
    <property type="component" value="Unassembled WGS sequence"/>
</dbReference>
<dbReference type="InterPro" id="IPR020904">
    <property type="entry name" value="Sc_DH/Rdtase_CS"/>
</dbReference>
<sequence length="330" mass="34638">MTEQICFDGRVAVITGAGNGLGRDYALEIARRGGAVLVNDLGGSGAGEGASQSAADAVVDEIRATGGKAVANHDSVATRQGGEAIIAAAVEAFGKVDICISNAGFLRNARFEDIDDAKLDAIIDVHLKGAFYVAQPAYRVMRKHGYGRFVFTGSASAMFGHAWQANYAAAKGGLMGLSHIVAIEGSAYGIKSNLLMPTAQSRLMAEMNDGFMEIPEFARSVLEADYSAVQDRLLPAFNTPLALYLASEQCRSTHGIFSANGGRYAEVLIHATEGWISPAGAEAPSVEDVAAHFEEIGDPATLHRPLTVYDEFTAVAAAARKRDAAPIAAE</sequence>
<dbReference type="KEGG" id="rdi:CMV14_05785"/>
<reference evidence="3 4" key="1">
    <citation type="submission" date="2017-09" db="EMBL/GenBank/DDBJ databases">
        <title>The Catabolism of 3,6-Dichlorosalicylic acid is Initiated by the Cytochrome P450 Monooxygenase DsmABC in Rhizorhabdus dicambivorans Ndbn-20.</title>
        <authorList>
            <person name="Na L."/>
        </authorList>
    </citation>
    <scope>NUCLEOTIDE SEQUENCE [LARGE SCALE GENOMIC DNA]</scope>
    <source>
        <strain evidence="3 4">Ndbn-20m</strain>
    </source>
</reference>
<dbReference type="EMBL" id="NWUF01000014">
    <property type="protein sequence ID" value="PCE41570.1"/>
    <property type="molecule type" value="Genomic_DNA"/>
</dbReference>
<dbReference type="Gene3D" id="3.40.50.720">
    <property type="entry name" value="NAD(P)-binding Rossmann-like Domain"/>
    <property type="match status" value="1"/>
</dbReference>
<dbReference type="PANTHER" id="PTHR45024:SF2">
    <property type="entry name" value="SCP2 DOMAIN-CONTAINING PROTEIN"/>
    <property type="match status" value="1"/>
</dbReference>
<comment type="similarity">
    <text evidence="1">Belongs to the short-chain dehydrogenases/reductases (SDR) family.</text>
</comment>
<evidence type="ECO:0000313" key="4">
    <source>
        <dbReference type="Proteomes" id="UP000218934"/>
    </source>
</evidence>
<comment type="caution">
    <text evidence="3">The sequence shown here is derived from an EMBL/GenBank/DDBJ whole genome shotgun (WGS) entry which is preliminary data.</text>
</comment>
<dbReference type="PRINTS" id="PR00081">
    <property type="entry name" value="GDHRDH"/>
</dbReference>
<keyword evidence="4" id="KW-1185">Reference proteome</keyword>
<name>A0A2A4FV19_9SPHN</name>
<dbReference type="PANTHER" id="PTHR45024">
    <property type="entry name" value="DEHYDROGENASES, SHORT CHAIN"/>
    <property type="match status" value="1"/>
</dbReference>
<keyword evidence="2" id="KW-0560">Oxidoreductase</keyword>
<dbReference type="AlphaFoldDB" id="A0A2A4FV19"/>
<protein>
    <submittedName>
        <fullName evidence="3">Short-chain dehydrogenase</fullName>
    </submittedName>
</protein>